<keyword evidence="4" id="KW-0255">Endonuclease</keyword>
<protein>
    <recommendedName>
        <fullName evidence="7">Reverse transcriptase RNase H-like domain-containing protein</fullName>
    </recommendedName>
</protein>
<dbReference type="Pfam" id="PF17917">
    <property type="entry name" value="RT_RNaseH"/>
    <property type="match status" value="1"/>
</dbReference>
<gene>
    <name evidence="8" type="ORF">OUZ56_018515</name>
</gene>
<dbReference type="InterPro" id="IPR041373">
    <property type="entry name" value="RT_RNaseH"/>
</dbReference>
<keyword evidence="3" id="KW-0540">Nuclease</keyword>
<evidence type="ECO:0000256" key="2">
    <source>
        <dbReference type="ARBA" id="ARBA00022695"/>
    </source>
</evidence>
<keyword evidence="2" id="KW-0548">Nucleotidyltransferase</keyword>
<evidence type="ECO:0000313" key="8">
    <source>
        <dbReference type="EMBL" id="KAK4009400.1"/>
    </source>
</evidence>
<keyword evidence="9" id="KW-1185">Reference proteome</keyword>
<sequence length="138" mass="15536">MQLLNTPPKERYSDFTRGFIIYTDASRYGIGAVFAQVQPPPQSADSAESNGQELGESDGVEFVITCTSKHLNDRDAKWSTTEKKVIRHHSRHRQWLMSKTEPAGRLARWARKSKNLTSLLDNGQGSHIEILTLLAVLQ</sequence>
<organism evidence="8 9">
    <name type="scientific">Daphnia magna</name>
    <dbReference type="NCBI Taxonomy" id="35525"/>
    <lineage>
        <taxon>Eukaryota</taxon>
        <taxon>Metazoa</taxon>
        <taxon>Ecdysozoa</taxon>
        <taxon>Arthropoda</taxon>
        <taxon>Crustacea</taxon>
        <taxon>Branchiopoda</taxon>
        <taxon>Diplostraca</taxon>
        <taxon>Cladocera</taxon>
        <taxon>Anomopoda</taxon>
        <taxon>Daphniidae</taxon>
        <taxon>Daphnia</taxon>
    </lineage>
</organism>
<evidence type="ECO:0000259" key="7">
    <source>
        <dbReference type="Pfam" id="PF17917"/>
    </source>
</evidence>
<evidence type="ECO:0000256" key="5">
    <source>
        <dbReference type="ARBA" id="ARBA00022801"/>
    </source>
</evidence>
<reference evidence="8 9" key="1">
    <citation type="journal article" date="2023" name="Nucleic Acids Res.">
        <title>The hologenome of Daphnia magna reveals possible DNA methylation and microbiome-mediated evolution of the host genome.</title>
        <authorList>
            <person name="Chaturvedi A."/>
            <person name="Li X."/>
            <person name="Dhandapani V."/>
            <person name="Marshall H."/>
            <person name="Kissane S."/>
            <person name="Cuenca-Cambronero M."/>
            <person name="Asole G."/>
            <person name="Calvet F."/>
            <person name="Ruiz-Romero M."/>
            <person name="Marangio P."/>
            <person name="Guigo R."/>
            <person name="Rago D."/>
            <person name="Mirbahai L."/>
            <person name="Eastwood N."/>
            <person name="Colbourne J.K."/>
            <person name="Zhou J."/>
            <person name="Mallon E."/>
            <person name="Orsini L."/>
        </authorList>
    </citation>
    <scope>NUCLEOTIDE SEQUENCE [LARGE SCALE GENOMIC DNA]</scope>
    <source>
        <strain evidence="8">LRV0_1</strain>
    </source>
</reference>
<evidence type="ECO:0000256" key="3">
    <source>
        <dbReference type="ARBA" id="ARBA00022722"/>
    </source>
</evidence>
<keyword evidence="5" id="KW-0378">Hydrolase</keyword>
<dbReference type="InterPro" id="IPR043502">
    <property type="entry name" value="DNA/RNA_pol_sf"/>
</dbReference>
<keyword evidence="6" id="KW-0695">RNA-directed DNA polymerase</keyword>
<dbReference type="SUPFAM" id="SSF56672">
    <property type="entry name" value="DNA/RNA polymerases"/>
    <property type="match status" value="1"/>
</dbReference>
<name>A0ABQ9ZA71_9CRUS</name>
<evidence type="ECO:0000313" key="9">
    <source>
        <dbReference type="Proteomes" id="UP001234178"/>
    </source>
</evidence>
<dbReference type="EMBL" id="JAOYFB010000003">
    <property type="protein sequence ID" value="KAK4009400.1"/>
    <property type="molecule type" value="Genomic_DNA"/>
</dbReference>
<evidence type="ECO:0000256" key="1">
    <source>
        <dbReference type="ARBA" id="ARBA00022679"/>
    </source>
</evidence>
<proteinExistence type="predicted"/>
<dbReference type="Proteomes" id="UP001234178">
    <property type="component" value="Unassembled WGS sequence"/>
</dbReference>
<evidence type="ECO:0000256" key="4">
    <source>
        <dbReference type="ARBA" id="ARBA00022759"/>
    </source>
</evidence>
<keyword evidence="1" id="KW-0808">Transferase</keyword>
<feature type="domain" description="Reverse transcriptase RNase H-like" evidence="7">
    <location>
        <begin position="14"/>
        <end position="85"/>
    </location>
</feature>
<comment type="caution">
    <text evidence="8">The sequence shown here is derived from an EMBL/GenBank/DDBJ whole genome shotgun (WGS) entry which is preliminary data.</text>
</comment>
<accession>A0ABQ9ZA71</accession>
<evidence type="ECO:0000256" key="6">
    <source>
        <dbReference type="ARBA" id="ARBA00022918"/>
    </source>
</evidence>